<dbReference type="SUPFAM" id="SSF140657">
    <property type="entry name" value="Hyaluronidase post-catalytic domain-like"/>
    <property type="match status" value="1"/>
</dbReference>
<keyword evidence="7" id="KW-1185">Reference proteome</keyword>
<dbReference type="PROSITE" id="PS50022">
    <property type="entry name" value="FA58C_3"/>
    <property type="match status" value="1"/>
</dbReference>
<evidence type="ECO:0000259" key="5">
    <source>
        <dbReference type="PROSITE" id="PS52009"/>
    </source>
</evidence>
<keyword evidence="2 3" id="KW-0326">Glycosidase</keyword>
<evidence type="ECO:0000259" key="4">
    <source>
        <dbReference type="PROSITE" id="PS50022"/>
    </source>
</evidence>
<evidence type="ECO:0000313" key="7">
    <source>
        <dbReference type="Proteomes" id="UP001500618"/>
    </source>
</evidence>
<dbReference type="Pfam" id="PF21774">
    <property type="entry name" value="NagJ_C"/>
    <property type="match status" value="1"/>
</dbReference>
<dbReference type="InterPro" id="IPR051822">
    <property type="entry name" value="Glycosyl_Hydrolase_84"/>
</dbReference>
<sequence length="952" mass="101419">MLPPTVTVVRGAATDPAALTALTVALQGAGVRVQVTDRPESGPLTVYLGGATENPATADVLATLSAGNTEGLPAEGYVLATGSSHGRQLVALAGVDPTGTFYAVQSFRQLLSAAARSRLLPVVHVRDWPAAQVRGTIEGFYGTPWSHASRLDQLDFYGQHKMNTYEYSPKDDPYLRERWRDLYPADKLADLKELVDRANANHVRLTYALSPGLSVCYSSETDIATLIAKFEQVYAIGVRAFDIPLDDISYTNWNCPADATKFGTGGAAAGAAQSYLLNRINQDFIAKHSDVRRLETVATEYYSITDSPYKTALREQLDKNVIVMWTGTAVIPTTITVAQTKTAEQVFGHDMLLWDNYPVNDYMRGRTPMSPYLGRQDGVASAQVGIVANPMNQAAASKVDLFGVADFAWNDTGFDPRVSWLAGAYEYAHGNQRVVDALRWYADAENWMQTIDPVEAPRLAAAVSAFWSAWQHDDQHGIAVFQQQVRDFAQAPTILRAGLEPAFATETGPWLDAMTSWGQAMKLSLDMLRAQRSGDGARAWADRQQIPALVAAAAHQVDPIDGTTHVKVANTVADAFVRDALATNDRWFGLSSTASWSVTGGPAAASGSSLTNVTDRNLDTSYVAAAAPVSGDALVISAASAAPLSAVLVAVPAGRRTAAEVDVRTSGQWQPIGRISSGYAELPVKGLSVDAVRLRWLENSTAPAVAEVVPVPSGVPAALTVDPAALVADAGAQVSATLTVASTALAAVRGRLQVTAPASVTVTPASVDVSVRRGDQTQIPLAVTVSASAPTGAKQLTVTLAGRIFQVPLHIYPHTLGTNVALASAGASATASCVEIDDPSRFGAPFGNDGDPQTRWSSCYDDNAWWTVKLAGSYPLSKVVIQWEASYASAYKLQVSSDGTTWTTVADQSHGSGGVETVRFDPVNASYLRMQGAKRALQWGYSFYELQAYPAG</sequence>
<accession>A0ABN2FV36</accession>
<dbReference type="InterPro" id="IPR008979">
    <property type="entry name" value="Galactose-bd-like_sf"/>
</dbReference>
<feature type="domain" description="GH84" evidence="5">
    <location>
        <begin position="132"/>
        <end position="412"/>
    </location>
</feature>
<dbReference type="InterPro" id="IPR017853">
    <property type="entry name" value="GH"/>
</dbReference>
<feature type="active site" description="Proton donor" evidence="3">
    <location>
        <position position="247"/>
    </location>
</feature>
<feature type="domain" description="F5/8 type C" evidence="4">
    <location>
        <begin position="811"/>
        <end position="951"/>
    </location>
</feature>
<evidence type="ECO:0000256" key="3">
    <source>
        <dbReference type="PROSITE-ProRule" id="PRU01353"/>
    </source>
</evidence>
<dbReference type="EMBL" id="BAAANY010000002">
    <property type="protein sequence ID" value="GAA1660259.1"/>
    <property type="molecule type" value="Genomic_DNA"/>
</dbReference>
<dbReference type="Proteomes" id="UP001500618">
    <property type="component" value="Unassembled WGS sequence"/>
</dbReference>
<dbReference type="SUPFAM" id="SSF49785">
    <property type="entry name" value="Galactose-binding domain-like"/>
    <property type="match status" value="1"/>
</dbReference>
<dbReference type="InterPro" id="IPR011496">
    <property type="entry name" value="O-GlcNAcase_cat"/>
</dbReference>
<evidence type="ECO:0000256" key="1">
    <source>
        <dbReference type="ARBA" id="ARBA00022801"/>
    </source>
</evidence>
<dbReference type="InterPro" id="IPR049019">
    <property type="entry name" value="NagJ-like_helical"/>
</dbReference>
<keyword evidence="1 3" id="KW-0378">Hydrolase</keyword>
<dbReference type="Gene3D" id="3.30.379.10">
    <property type="entry name" value="Chitobiase/beta-hexosaminidase domain 2-like"/>
    <property type="match status" value="1"/>
</dbReference>
<dbReference type="PANTHER" id="PTHR13170:SF16">
    <property type="entry name" value="PROTEIN O-GLCNACASE"/>
    <property type="match status" value="1"/>
</dbReference>
<comment type="caution">
    <text evidence="6">The sequence shown here is derived from an EMBL/GenBank/DDBJ whole genome shotgun (WGS) entry which is preliminary data.</text>
</comment>
<evidence type="ECO:0008006" key="8">
    <source>
        <dbReference type="Google" id="ProtNLM"/>
    </source>
</evidence>
<reference evidence="6 7" key="1">
    <citation type="journal article" date="2019" name="Int. J. Syst. Evol. Microbiol.">
        <title>The Global Catalogue of Microorganisms (GCM) 10K type strain sequencing project: providing services to taxonomists for standard genome sequencing and annotation.</title>
        <authorList>
            <consortium name="The Broad Institute Genomics Platform"/>
            <consortium name="The Broad Institute Genome Sequencing Center for Infectious Disease"/>
            <person name="Wu L."/>
            <person name="Ma J."/>
        </authorList>
    </citation>
    <scope>NUCLEOTIDE SEQUENCE [LARGE SCALE GENOMIC DNA]</scope>
    <source>
        <strain evidence="6 7">JCM 14718</strain>
    </source>
</reference>
<dbReference type="InterPro" id="IPR029018">
    <property type="entry name" value="Hex-like_dom2"/>
</dbReference>
<dbReference type="Pfam" id="PF22633">
    <property type="entry name" value="F5_F8_type_C_2"/>
    <property type="match status" value="1"/>
</dbReference>
<dbReference type="InterPro" id="IPR000421">
    <property type="entry name" value="FA58C"/>
</dbReference>
<dbReference type="Gene3D" id="3.20.20.80">
    <property type="entry name" value="Glycosidases"/>
    <property type="match status" value="1"/>
</dbReference>
<organism evidence="6 7">
    <name type="scientific">Fodinicola feengrottensis</name>
    <dbReference type="NCBI Taxonomy" id="435914"/>
    <lineage>
        <taxon>Bacteria</taxon>
        <taxon>Bacillati</taxon>
        <taxon>Actinomycetota</taxon>
        <taxon>Actinomycetes</taxon>
        <taxon>Mycobacteriales</taxon>
        <taxon>Fodinicola</taxon>
    </lineage>
</organism>
<dbReference type="PROSITE" id="PS52009">
    <property type="entry name" value="GH84"/>
    <property type="match status" value="1"/>
</dbReference>
<dbReference type="PANTHER" id="PTHR13170">
    <property type="entry name" value="O-GLCNACASE"/>
    <property type="match status" value="1"/>
</dbReference>
<evidence type="ECO:0000256" key="2">
    <source>
        <dbReference type="ARBA" id="ARBA00023295"/>
    </source>
</evidence>
<gene>
    <name evidence="6" type="ORF">GCM10009765_07110</name>
</gene>
<name>A0ABN2FV36_9ACTN</name>
<evidence type="ECO:0000313" key="6">
    <source>
        <dbReference type="EMBL" id="GAA1660259.1"/>
    </source>
</evidence>
<dbReference type="Pfam" id="PF02838">
    <property type="entry name" value="Glyco_hydro_20b"/>
    <property type="match status" value="1"/>
</dbReference>
<dbReference type="InterPro" id="IPR015882">
    <property type="entry name" value="HEX_bac_N"/>
</dbReference>
<dbReference type="Gene3D" id="2.60.120.260">
    <property type="entry name" value="Galactose-binding domain-like"/>
    <property type="match status" value="1"/>
</dbReference>
<dbReference type="SUPFAM" id="SSF51445">
    <property type="entry name" value="(Trans)glycosidases"/>
    <property type="match status" value="1"/>
</dbReference>
<proteinExistence type="inferred from homology"/>
<dbReference type="Pfam" id="PF07555">
    <property type="entry name" value="NAGidase"/>
    <property type="match status" value="1"/>
</dbReference>
<comment type="similarity">
    <text evidence="3">Belongs to the glycosyl hydrolase 84 family.</text>
</comment>
<dbReference type="Gene3D" id="1.20.58.460">
    <property type="entry name" value="Hyaluronidase post-catalytic domain-like"/>
    <property type="match status" value="1"/>
</dbReference>
<protein>
    <recommendedName>
        <fullName evidence="8">F5/8 type C domain-containing protein</fullName>
    </recommendedName>
</protein>
<dbReference type="SUPFAM" id="SSF55545">
    <property type="entry name" value="beta-N-acetylhexosaminidase-like domain"/>
    <property type="match status" value="1"/>
</dbReference>